<keyword evidence="3" id="KW-1185">Reference proteome</keyword>
<name>A0A2A2M3S2_9BILA</name>
<gene>
    <name evidence="2" type="ORF">WR25_13980</name>
</gene>
<feature type="compositionally biased region" description="Basic and acidic residues" evidence="1">
    <location>
        <begin position="230"/>
        <end position="268"/>
    </location>
</feature>
<evidence type="ECO:0000256" key="1">
    <source>
        <dbReference type="SAM" id="MobiDB-lite"/>
    </source>
</evidence>
<feature type="compositionally biased region" description="Basic and acidic residues" evidence="1">
    <location>
        <begin position="94"/>
        <end position="121"/>
    </location>
</feature>
<feature type="region of interest" description="Disordered" evidence="1">
    <location>
        <begin position="230"/>
        <end position="285"/>
    </location>
</feature>
<feature type="region of interest" description="Disordered" evidence="1">
    <location>
        <begin position="83"/>
        <end position="121"/>
    </location>
</feature>
<sequence>MTPSRTSDGATERSVHGNVDTWTPEQKRSRPIVSVSVGMGQSYPGNPILNVQHVDRRVDPRLDLVAGQAGRDDIADADRHHARALGPMPGPDAARVERDRHARHAERPIEAGETRLQRRPLTRRDARALRIDQDRAAFRLQRLGIAHHRSQRARRRLAIGDDAAILQRRPAPEGDAAEFALDDHRRAAEQQLQLQRFEHRLMLGGVEDGPCRALPLHDDADAHDATVEQPVHPRPEMRVPHHRAPAEQRRDGHREHDRHRQAVEEQRKQQPCRAAACWARHPPSR</sequence>
<organism evidence="2 3">
    <name type="scientific">Diploscapter pachys</name>
    <dbReference type="NCBI Taxonomy" id="2018661"/>
    <lineage>
        <taxon>Eukaryota</taxon>
        <taxon>Metazoa</taxon>
        <taxon>Ecdysozoa</taxon>
        <taxon>Nematoda</taxon>
        <taxon>Chromadorea</taxon>
        <taxon>Rhabditida</taxon>
        <taxon>Rhabditina</taxon>
        <taxon>Rhabditomorpha</taxon>
        <taxon>Rhabditoidea</taxon>
        <taxon>Rhabditidae</taxon>
        <taxon>Diploscapter</taxon>
    </lineage>
</organism>
<feature type="region of interest" description="Disordered" evidence="1">
    <location>
        <begin position="1"/>
        <end position="30"/>
    </location>
</feature>
<evidence type="ECO:0000313" key="2">
    <source>
        <dbReference type="EMBL" id="PAV93053.1"/>
    </source>
</evidence>
<dbReference type="Proteomes" id="UP000218231">
    <property type="component" value="Unassembled WGS sequence"/>
</dbReference>
<comment type="caution">
    <text evidence="2">The sequence shown here is derived from an EMBL/GenBank/DDBJ whole genome shotgun (WGS) entry which is preliminary data.</text>
</comment>
<evidence type="ECO:0000313" key="3">
    <source>
        <dbReference type="Proteomes" id="UP000218231"/>
    </source>
</evidence>
<dbReference type="EMBL" id="LIAE01005775">
    <property type="protein sequence ID" value="PAV93053.1"/>
    <property type="molecule type" value="Genomic_DNA"/>
</dbReference>
<dbReference type="AlphaFoldDB" id="A0A2A2M3S2"/>
<accession>A0A2A2M3S2</accession>
<protein>
    <submittedName>
        <fullName evidence="2">Uncharacterized protein</fullName>
    </submittedName>
</protein>
<reference evidence="2 3" key="1">
    <citation type="journal article" date="2017" name="Curr. Biol.">
        <title>Genome architecture and evolution of a unichromosomal asexual nematode.</title>
        <authorList>
            <person name="Fradin H."/>
            <person name="Zegar C."/>
            <person name="Gutwein M."/>
            <person name="Lucas J."/>
            <person name="Kovtun M."/>
            <person name="Corcoran D."/>
            <person name="Baugh L.R."/>
            <person name="Kiontke K."/>
            <person name="Gunsalus K."/>
            <person name="Fitch D.H."/>
            <person name="Piano F."/>
        </authorList>
    </citation>
    <scope>NUCLEOTIDE SEQUENCE [LARGE SCALE GENOMIC DNA]</scope>
    <source>
        <strain evidence="2">PF1309</strain>
    </source>
</reference>
<proteinExistence type="predicted"/>